<proteinExistence type="predicted"/>
<accession>R7ZRE9</accession>
<comment type="caution">
    <text evidence="1">The sequence shown here is derived from an EMBL/GenBank/DDBJ whole genome shotgun (WGS) entry which is preliminary data.</text>
</comment>
<organism evidence="1 2">
    <name type="scientific">Lunatimonas lonarensis</name>
    <dbReference type="NCBI Taxonomy" id="1232681"/>
    <lineage>
        <taxon>Bacteria</taxon>
        <taxon>Pseudomonadati</taxon>
        <taxon>Bacteroidota</taxon>
        <taxon>Cytophagia</taxon>
        <taxon>Cytophagales</taxon>
        <taxon>Cyclobacteriaceae</taxon>
    </lineage>
</organism>
<dbReference type="STRING" id="1232681.ADIS_3063"/>
<gene>
    <name evidence="1" type="ORF">ADIS_3063</name>
</gene>
<protein>
    <submittedName>
        <fullName evidence="1">Uncharacterized protein</fullName>
    </submittedName>
</protein>
<evidence type="ECO:0000313" key="1">
    <source>
        <dbReference type="EMBL" id="EON76613.1"/>
    </source>
</evidence>
<name>R7ZRE9_9BACT</name>
<evidence type="ECO:0000313" key="2">
    <source>
        <dbReference type="Proteomes" id="UP000013909"/>
    </source>
</evidence>
<reference evidence="1 2" key="1">
    <citation type="submission" date="2013-02" db="EMBL/GenBank/DDBJ databases">
        <title>A novel strain isolated from Lonar lake, Maharashtra, India.</title>
        <authorList>
            <person name="Singh A."/>
        </authorList>
    </citation>
    <scope>NUCLEOTIDE SEQUENCE [LARGE SCALE GENOMIC DNA]</scope>
    <source>
        <strain evidence="1 2">AK24</strain>
    </source>
</reference>
<sequence>MGDAILLYLLRSSQNYTFLNVNPNTYRKIPAIALSERKKSDPSLDEPDSI</sequence>
<dbReference type="EMBL" id="AQHR01000085">
    <property type="protein sequence ID" value="EON76613.1"/>
    <property type="molecule type" value="Genomic_DNA"/>
</dbReference>
<keyword evidence="2" id="KW-1185">Reference proteome</keyword>
<dbReference type="AlphaFoldDB" id="R7ZRE9"/>
<dbReference type="Proteomes" id="UP000013909">
    <property type="component" value="Unassembled WGS sequence"/>
</dbReference>